<evidence type="ECO:0000256" key="2">
    <source>
        <dbReference type="PIRSR" id="PIRSR001359-3"/>
    </source>
</evidence>
<feature type="binding site" evidence="2">
    <location>
        <position position="134"/>
    </location>
    <ligand>
        <name>Zn(2+)</name>
        <dbReference type="ChEBI" id="CHEBI:29105"/>
        <label>2</label>
    </ligand>
</feature>
<dbReference type="PANTHER" id="PTHR30304:SF0">
    <property type="entry name" value="D-TAGATOSE-1,6-BISPHOSPHATE ALDOLASE SUBUNIT GATY-RELATED"/>
    <property type="match status" value="1"/>
</dbReference>
<feature type="binding site" evidence="2">
    <location>
        <position position="82"/>
    </location>
    <ligand>
        <name>Zn(2+)</name>
        <dbReference type="ChEBI" id="CHEBI:29105"/>
        <label>1</label>
        <note>catalytic</note>
    </ligand>
</feature>
<organism evidence="3 4">
    <name type="scientific">Candidatus Uhrbacteria bacterium RIFCSPHIGHO2_02_FULL_53_13</name>
    <dbReference type="NCBI Taxonomy" id="1802389"/>
    <lineage>
        <taxon>Bacteria</taxon>
        <taxon>Candidatus Uhriibacteriota</taxon>
    </lineage>
</organism>
<dbReference type="STRING" id="1802389.A3C17_03605"/>
<dbReference type="NCBIfam" id="TIGR00167">
    <property type="entry name" value="cbbA"/>
    <property type="match status" value="1"/>
</dbReference>
<keyword evidence="2" id="KW-0862">Zinc</keyword>
<keyword evidence="2" id="KW-0479">Metal-binding</keyword>
<dbReference type="GO" id="GO:0016832">
    <property type="term" value="F:aldehyde-lyase activity"/>
    <property type="evidence" value="ECO:0007669"/>
    <property type="project" value="InterPro"/>
</dbReference>
<evidence type="ECO:0000313" key="4">
    <source>
        <dbReference type="Proteomes" id="UP000177097"/>
    </source>
</evidence>
<feature type="binding site" evidence="2">
    <location>
        <position position="211"/>
    </location>
    <ligand>
        <name>Zn(2+)</name>
        <dbReference type="ChEBI" id="CHEBI:29105"/>
        <label>1</label>
        <note>catalytic</note>
    </ligand>
</feature>
<protein>
    <recommendedName>
        <fullName evidence="5">Fructose-1,6-bisphosphate aldolase, class II</fullName>
    </recommendedName>
</protein>
<dbReference type="AlphaFoldDB" id="A0A1F7TZK8"/>
<dbReference type="GO" id="GO:0005975">
    <property type="term" value="P:carbohydrate metabolic process"/>
    <property type="evidence" value="ECO:0007669"/>
    <property type="project" value="InterPro"/>
</dbReference>
<feature type="active site" description="Proton donor" evidence="1">
    <location>
        <position position="81"/>
    </location>
</feature>
<dbReference type="EMBL" id="MGDX01000012">
    <property type="protein sequence ID" value="OGL71449.1"/>
    <property type="molecule type" value="Genomic_DNA"/>
</dbReference>
<dbReference type="CDD" id="cd00947">
    <property type="entry name" value="TBP_aldolase_IIB"/>
    <property type="match status" value="1"/>
</dbReference>
<dbReference type="Gene3D" id="3.20.20.70">
    <property type="entry name" value="Aldolase class I"/>
    <property type="match status" value="1"/>
</dbReference>
<comment type="caution">
    <text evidence="3">The sequence shown here is derived from an EMBL/GenBank/DDBJ whole genome shotgun (WGS) entry which is preliminary data.</text>
</comment>
<dbReference type="InterPro" id="IPR000771">
    <property type="entry name" value="FBA_II"/>
</dbReference>
<dbReference type="PIRSF" id="PIRSF001359">
    <property type="entry name" value="F_bP_aldolase_II"/>
    <property type="match status" value="1"/>
</dbReference>
<proteinExistence type="predicted"/>
<feature type="binding site" evidence="2">
    <location>
        <position position="180"/>
    </location>
    <ligand>
        <name>Zn(2+)</name>
        <dbReference type="ChEBI" id="CHEBI:29105"/>
        <label>1</label>
        <note>catalytic</note>
    </ligand>
</feature>
<sequence>MIVSPKTMLQRARRGGYAVGAFNVNNLEILQGVVEAAMQMRSPLIVQTSQGAIEYAGMELLAAMVHTIARDTDIPIALHLDHGTDVALVMEAIDSGLYTSVMIDTSRFPLQDNIRITREVVKRAHARKIFVEAELGAIPGKEDQVDVMEADAFMTRPEEATRFVKETDCDALAVSIGTKHGVSKFASVHARLDIERLRAIASAVNKPLVLHGASSVYRNLKDVAEAYGADLSKAFGVPDGQLKKAIKNGIAKINTDSDIRIAFTGAVDQYMTRHPNNMDPRAYLGAGRDAVRRTVIRKMKLFGSEGMI</sequence>
<evidence type="ECO:0000256" key="1">
    <source>
        <dbReference type="PIRSR" id="PIRSR001359-1"/>
    </source>
</evidence>
<dbReference type="SUPFAM" id="SSF51569">
    <property type="entry name" value="Aldolase"/>
    <property type="match status" value="1"/>
</dbReference>
<accession>A0A1F7TZK8</accession>
<dbReference type="InterPro" id="IPR050246">
    <property type="entry name" value="Class_II_FBP_aldolase"/>
</dbReference>
<comment type="cofactor">
    <cofactor evidence="2">
        <name>Zn(2+)</name>
        <dbReference type="ChEBI" id="CHEBI:29105"/>
    </cofactor>
    <text evidence="2">Binds 2 Zn(2+) ions per subunit. One is catalytic and the other provides a structural contribution.</text>
</comment>
<gene>
    <name evidence="3" type="ORF">A3C17_03605</name>
</gene>
<dbReference type="GO" id="GO:0008270">
    <property type="term" value="F:zinc ion binding"/>
    <property type="evidence" value="ECO:0007669"/>
    <property type="project" value="InterPro"/>
</dbReference>
<name>A0A1F7TZK8_9BACT</name>
<dbReference type="PANTHER" id="PTHR30304">
    <property type="entry name" value="D-TAGATOSE-1,6-BISPHOSPHATE ALDOLASE"/>
    <property type="match status" value="1"/>
</dbReference>
<evidence type="ECO:0000313" key="3">
    <source>
        <dbReference type="EMBL" id="OGL71449.1"/>
    </source>
</evidence>
<dbReference type="Pfam" id="PF01116">
    <property type="entry name" value="F_bP_aldolase"/>
    <property type="match status" value="1"/>
</dbReference>
<dbReference type="Proteomes" id="UP000177097">
    <property type="component" value="Unassembled WGS sequence"/>
</dbReference>
<dbReference type="PROSITE" id="PS00602">
    <property type="entry name" value="ALDOLASE_CLASS_II_1"/>
    <property type="match status" value="1"/>
</dbReference>
<reference evidence="3 4" key="1">
    <citation type="journal article" date="2016" name="Nat. Commun.">
        <title>Thousands of microbial genomes shed light on interconnected biogeochemical processes in an aquifer system.</title>
        <authorList>
            <person name="Anantharaman K."/>
            <person name="Brown C.T."/>
            <person name="Hug L.A."/>
            <person name="Sharon I."/>
            <person name="Castelle C.J."/>
            <person name="Probst A.J."/>
            <person name="Thomas B.C."/>
            <person name="Singh A."/>
            <person name="Wilkins M.J."/>
            <person name="Karaoz U."/>
            <person name="Brodie E.L."/>
            <person name="Williams K.H."/>
            <person name="Hubbard S.S."/>
            <person name="Banfield J.F."/>
        </authorList>
    </citation>
    <scope>NUCLEOTIDE SEQUENCE [LARGE SCALE GENOMIC DNA]</scope>
</reference>
<feature type="binding site" evidence="2">
    <location>
        <position position="104"/>
    </location>
    <ligand>
        <name>Zn(2+)</name>
        <dbReference type="ChEBI" id="CHEBI:29105"/>
        <label>2</label>
    </ligand>
</feature>
<evidence type="ECO:0008006" key="5">
    <source>
        <dbReference type="Google" id="ProtNLM"/>
    </source>
</evidence>
<dbReference type="InterPro" id="IPR013785">
    <property type="entry name" value="Aldolase_TIM"/>
</dbReference>